<dbReference type="InterPro" id="IPR000438">
    <property type="entry name" value="Acetyl_CoA_COase_Trfase_b_su"/>
</dbReference>
<dbReference type="GO" id="GO:0003989">
    <property type="term" value="F:acetyl-CoA carboxylase activity"/>
    <property type="evidence" value="ECO:0007669"/>
    <property type="project" value="InterPro"/>
</dbReference>
<dbReference type="Gene3D" id="3.90.226.10">
    <property type="entry name" value="2-enoyl-CoA Hydratase, Chain A, domain 1"/>
    <property type="match status" value="1"/>
</dbReference>
<dbReference type="InterPro" id="IPR011762">
    <property type="entry name" value="COA_CT_N"/>
</dbReference>
<dbReference type="GO" id="GO:0016743">
    <property type="term" value="F:carboxyl- or carbamoyltransferase activity"/>
    <property type="evidence" value="ECO:0007669"/>
    <property type="project" value="UniProtKB-UniRule"/>
</dbReference>
<keyword evidence="13" id="KW-0963">Cytoplasm</keyword>
<dbReference type="UniPathway" id="UPA00655">
    <property type="reaction ID" value="UER00711"/>
</dbReference>
<dbReference type="PRINTS" id="PR01070">
    <property type="entry name" value="ACCCTRFRASEB"/>
</dbReference>
<comment type="catalytic activity">
    <reaction evidence="13">
        <text>N(6)-carboxybiotinyl-L-lysyl-[protein] + acetyl-CoA = N(6)-biotinyl-L-lysyl-[protein] + malonyl-CoA</text>
        <dbReference type="Rhea" id="RHEA:54728"/>
        <dbReference type="Rhea" id="RHEA-COMP:10505"/>
        <dbReference type="Rhea" id="RHEA-COMP:10506"/>
        <dbReference type="ChEBI" id="CHEBI:57288"/>
        <dbReference type="ChEBI" id="CHEBI:57384"/>
        <dbReference type="ChEBI" id="CHEBI:83144"/>
        <dbReference type="ChEBI" id="CHEBI:83145"/>
        <dbReference type="EC" id="2.1.3.15"/>
    </reaction>
</comment>
<keyword evidence="15" id="KW-0436">Ligase</keyword>
<gene>
    <name evidence="13" type="primary">accD</name>
    <name evidence="15" type="ORF">EWE75_01850</name>
</gene>
<keyword evidence="11 13" id="KW-0275">Fatty acid biosynthesis</keyword>
<keyword evidence="9 13" id="KW-0067">ATP-binding</keyword>
<comment type="subcellular location">
    <subcellularLocation>
        <location evidence="1 13">Cytoplasm</location>
    </subcellularLocation>
</comment>
<evidence type="ECO:0000256" key="13">
    <source>
        <dbReference type="HAMAP-Rule" id="MF_01395"/>
    </source>
</evidence>
<dbReference type="GO" id="GO:2001295">
    <property type="term" value="P:malonyl-CoA biosynthetic process"/>
    <property type="evidence" value="ECO:0007669"/>
    <property type="project" value="UniProtKB-UniRule"/>
</dbReference>
<evidence type="ECO:0000313" key="16">
    <source>
        <dbReference type="Proteomes" id="UP000292085"/>
    </source>
</evidence>
<dbReference type="GO" id="GO:0009329">
    <property type="term" value="C:acetate CoA-transferase complex"/>
    <property type="evidence" value="ECO:0007669"/>
    <property type="project" value="TreeGrafter"/>
</dbReference>
<feature type="binding site" evidence="13">
    <location>
        <position position="33"/>
    </location>
    <ligand>
        <name>Zn(2+)</name>
        <dbReference type="ChEBI" id="CHEBI:29105"/>
    </ligand>
</feature>
<reference evidence="15 16" key="1">
    <citation type="submission" date="2019-02" db="EMBL/GenBank/DDBJ databases">
        <authorList>
            <person name="Li Y."/>
        </authorList>
    </citation>
    <scope>NUCLEOTIDE SEQUENCE [LARGE SCALE GENOMIC DNA]</scope>
    <source>
        <strain evidence="15 16">3-7</strain>
    </source>
</reference>
<dbReference type="GO" id="GO:0006633">
    <property type="term" value="P:fatty acid biosynthetic process"/>
    <property type="evidence" value="ECO:0007669"/>
    <property type="project" value="UniProtKB-KW"/>
</dbReference>
<feature type="zinc finger region" description="C4-type" evidence="13">
    <location>
        <begin position="30"/>
        <end position="52"/>
    </location>
</feature>
<keyword evidence="5 13" id="KW-0547">Nucleotide-binding</keyword>
<evidence type="ECO:0000256" key="8">
    <source>
        <dbReference type="ARBA" id="ARBA00022833"/>
    </source>
</evidence>
<dbReference type="EC" id="2.1.3.15" evidence="13"/>
<dbReference type="RefSeq" id="WP_130154999.1">
    <property type="nucleotide sequence ID" value="NZ_SGIS01000002.1"/>
</dbReference>
<dbReference type="Pfam" id="PF17848">
    <property type="entry name" value="Zn_ribbon_ACC"/>
    <property type="match status" value="1"/>
</dbReference>
<organism evidence="15 16">
    <name type="scientific">Sphingomonas populi</name>
    <dbReference type="NCBI Taxonomy" id="2484750"/>
    <lineage>
        <taxon>Bacteria</taxon>
        <taxon>Pseudomonadati</taxon>
        <taxon>Pseudomonadota</taxon>
        <taxon>Alphaproteobacteria</taxon>
        <taxon>Sphingomonadales</taxon>
        <taxon>Sphingomonadaceae</taxon>
        <taxon>Sphingomonas</taxon>
    </lineage>
</organism>
<keyword evidence="6 13" id="KW-0863">Zinc-finger</keyword>
<evidence type="ECO:0000256" key="1">
    <source>
        <dbReference type="ARBA" id="ARBA00004496"/>
    </source>
</evidence>
<dbReference type="InterPro" id="IPR029045">
    <property type="entry name" value="ClpP/crotonase-like_dom_sf"/>
</dbReference>
<keyword evidence="8 13" id="KW-0862">Zinc</keyword>
<feature type="binding site" evidence="13">
    <location>
        <position position="52"/>
    </location>
    <ligand>
        <name>Zn(2+)</name>
        <dbReference type="ChEBI" id="CHEBI:29105"/>
    </ligand>
</feature>
<dbReference type="GO" id="GO:0005524">
    <property type="term" value="F:ATP binding"/>
    <property type="evidence" value="ECO:0007669"/>
    <property type="project" value="UniProtKB-KW"/>
</dbReference>
<evidence type="ECO:0000256" key="3">
    <source>
        <dbReference type="ARBA" id="ARBA00022679"/>
    </source>
</evidence>
<keyword evidence="4 13" id="KW-0479">Metal-binding</keyword>
<evidence type="ECO:0000256" key="5">
    <source>
        <dbReference type="ARBA" id="ARBA00022741"/>
    </source>
</evidence>
<sequence>MSWLSNVRNALSLVVPKKIDTSTDNLWHKCKGCGQMVFVKELEDNLHVCPHCDFHERIGPALRFEYTLDPGYTVLPIPKVPEDPLKFRDTKRYSDRLKAARAATDEIDALATAKGKIEGLKVVVGVQDFAFMGGSMGLAVGEAFVRGVEAAIAENCPYIIFTAAGGARMQEGILSLMQMPRSTVAIQMLHDAGLPYIAVLTDPTTGGVTASYAMLGDVQIAEPGALIGFAGQRVIEQTIREKLPEGFQRAEYLLEHGMLDMVKHRKELRATLASVVDFLGAKAAA</sequence>
<dbReference type="AlphaFoldDB" id="A0A4Q6Y1J3"/>
<protein>
    <recommendedName>
        <fullName evidence="13">Acetyl-coenzyme A carboxylase carboxyl transferase subunit beta</fullName>
        <shortName evidence="13">ACCase subunit beta</shortName>
        <shortName evidence="13">Acetyl-CoA carboxylase carboxyltransferase subunit beta</shortName>
        <ecNumber evidence="13">2.1.3.15</ecNumber>
    </recommendedName>
</protein>
<keyword evidence="16" id="KW-1185">Reference proteome</keyword>
<comment type="function">
    <text evidence="12 13">Component of the acetyl coenzyme A carboxylase (ACC) complex. Biotin carboxylase (BC) catalyzes the carboxylation of biotin on its carrier protein (BCCP) and then the CO(2) group is transferred by the transcarboxylase to acetyl-CoA to form malonyl-CoA.</text>
</comment>
<comment type="caution">
    <text evidence="15">The sequence shown here is derived from an EMBL/GenBank/DDBJ whole genome shotgun (WGS) entry which is preliminary data.</text>
</comment>
<dbReference type="EMBL" id="SGIS01000002">
    <property type="protein sequence ID" value="RZF66151.1"/>
    <property type="molecule type" value="Genomic_DNA"/>
</dbReference>
<feature type="domain" description="CoA carboxyltransferase N-terminal" evidence="14">
    <location>
        <begin position="26"/>
        <end position="285"/>
    </location>
</feature>
<comment type="subunit">
    <text evidence="13">Acetyl-CoA carboxylase is a heterohexamer composed of biotin carboxyl carrier protein (AccB), biotin carboxylase (AccC) and two subunits each of ACCase subunit alpha (AccA) and ACCase subunit beta (AccD).</text>
</comment>
<keyword evidence="7 13" id="KW-0276">Fatty acid metabolism</keyword>
<accession>A0A4Q6Y1J3</accession>
<comment type="similarity">
    <text evidence="13">Belongs to the AccD/PCCB family.</text>
</comment>
<evidence type="ECO:0000256" key="2">
    <source>
        <dbReference type="ARBA" id="ARBA00022516"/>
    </source>
</evidence>
<evidence type="ECO:0000313" key="15">
    <source>
        <dbReference type="EMBL" id="RZF66151.1"/>
    </source>
</evidence>
<evidence type="ECO:0000256" key="6">
    <source>
        <dbReference type="ARBA" id="ARBA00022771"/>
    </source>
</evidence>
<evidence type="ECO:0000256" key="9">
    <source>
        <dbReference type="ARBA" id="ARBA00022840"/>
    </source>
</evidence>
<dbReference type="SUPFAM" id="SSF52096">
    <property type="entry name" value="ClpP/crotonase"/>
    <property type="match status" value="1"/>
</dbReference>
<evidence type="ECO:0000256" key="12">
    <source>
        <dbReference type="ARBA" id="ARBA00025280"/>
    </source>
</evidence>
<dbReference type="OrthoDB" id="9772975at2"/>
<dbReference type="NCBIfam" id="TIGR00515">
    <property type="entry name" value="accD"/>
    <property type="match status" value="1"/>
</dbReference>
<keyword evidence="3 13" id="KW-0808">Transferase</keyword>
<dbReference type="PANTHER" id="PTHR42995">
    <property type="entry name" value="ACETYL-COENZYME A CARBOXYLASE CARBOXYL TRANSFERASE SUBUNIT BETA, CHLOROPLASTIC"/>
    <property type="match status" value="1"/>
</dbReference>
<dbReference type="HAMAP" id="MF_01395">
    <property type="entry name" value="AcetylCoA_CT_beta"/>
    <property type="match status" value="1"/>
</dbReference>
<keyword evidence="10 13" id="KW-0443">Lipid metabolism</keyword>
<proteinExistence type="inferred from homology"/>
<evidence type="ECO:0000256" key="10">
    <source>
        <dbReference type="ARBA" id="ARBA00023098"/>
    </source>
</evidence>
<dbReference type="InterPro" id="IPR041010">
    <property type="entry name" value="Znf-ACC"/>
</dbReference>
<evidence type="ECO:0000256" key="4">
    <source>
        <dbReference type="ARBA" id="ARBA00022723"/>
    </source>
</evidence>
<feature type="binding site" evidence="13">
    <location>
        <position position="49"/>
    </location>
    <ligand>
        <name>Zn(2+)</name>
        <dbReference type="ChEBI" id="CHEBI:29105"/>
    </ligand>
</feature>
<keyword evidence="2 13" id="KW-0444">Lipid biosynthesis</keyword>
<feature type="binding site" evidence="13">
    <location>
        <position position="30"/>
    </location>
    <ligand>
        <name>Zn(2+)</name>
        <dbReference type="ChEBI" id="CHEBI:29105"/>
    </ligand>
</feature>
<evidence type="ECO:0000256" key="11">
    <source>
        <dbReference type="ARBA" id="ARBA00023160"/>
    </source>
</evidence>
<dbReference type="InterPro" id="IPR034733">
    <property type="entry name" value="AcCoA_carboxyl_beta"/>
</dbReference>
<comment type="cofactor">
    <cofactor evidence="13">
        <name>Zn(2+)</name>
        <dbReference type="ChEBI" id="CHEBI:29105"/>
    </cofactor>
    <text evidence="13">Binds 1 zinc ion per subunit.</text>
</comment>
<comment type="pathway">
    <text evidence="13">Lipid metabolism; malonyl-CoA biosynthesis; malonyl-CoA from acetyl-CoA: step 1/1.</text>
</comment>
<name>A0A4Q6Y1J3_9SPHN</name>
<evidence type="ECO:0000256" key="7">
    <source>
        <dbReference type="ARBA" id="ARBA00022832"/>
    </source>
</evidence>
<dbReference type="PANTHER" id="PTHR42995:SF5">
    <property type="entry name" value="ACETYL-COENZYME A CARBOXYLASE CARBOXYL TRANSFERASE SUBUNIT BETA, CHLOROPLASTIC"/>
    <property type="match status" value="1"/>
</dbReference>
<dbReference type="Pfam" id="PF01039">
    <property type="entry name" value="Carboxyl_trans"/>
    <property type="match status" value="1"/>
</dbReference>
<evidence type="ECO:0000259" key="14">
    <source>
        <dbReference type="PROSITE" id="PS50980"/>
    </source>
</evidence>
<dbReference type="Proteomes" id="UP000292085">
    <property type="component" value="Unassembled WGS sequence"/>
</dbReference>
<dbReference type="GO" id="GO:0008270">
    <property type="term" value="F:zinc ion binding"/>
    <property type="evidence" value="ECO:0007669"/>
    <property type="project" value="UniProtKB-UniRule"/>
</dbReference>
<dbReference type="PROSITE" id="PS50980">
    <property type="entry name" value="COA_CT_NTER"/>
    <property type="match status" value="1"/>
</dbReference>